<organism evidence="2">
    <name type="scientific">marine sediment metagenome</name>
    <dbReference type="NCBI Taxonomy" id="412755"/>
    <lineage>
        <taxon>unclassified sequences</taxon>
        <taxon>metagenomes</taxon>
        <taxon>ecological metagenomes</taxon>
    </lineage>
</organism>
<keyword evidence="1" id="KW-0175">Coiled coil</keyword>
<accession>A0A0F9FKG2</accession>
<sequence length="56" mass="6497">MNFVSQRIKELQDENTDMKTAIKNAHALLKGRGMTTPAHQRKTKENRAKEILSRFI</sequence>
<evidence type="ECO:0000256" key="1">
    <source>
        <dbReference type="SAM" id="Coils"/>
    </source>
</evidence>
<name>A0A0F9FKG2_9ZZZZ</name>
<evidence type="ECO:0000313" key="2">
    <source>
        <dbReference type="EMBL" id="KKL86884.1"/>
    </source>
</evidence>
<feature type="coiled-coil region" evidence="1">
    <location>
        <begin position="1"/>
        <end position="28"/>
    </location>
</feature>
<comment type="caution">
    <text evidence="2">The sequence shown here is derived from an EMBL/GenBank/DDBJ whole genome shotgun (WGS) entry which is preliminary data.</text>
</comment>
<dbReference type="AlphaFoldDB" id="A0A0F9FKG2"/>
<proteinExistence type="predicted"/>
<reference evidence="2" key="1">
    <citation type="journal article" date="2015" name="Nature">
        <title>Complex archaea that bridge the gap between prokaryotes and eukaryotes.</title>
        <authorList>
            <person name="Spang A."/>
            <person name="Saw J.H."/>
            <person name="Jorgensen S.L."/>
            <person name="Zaremba-Niedzwiedzka K."/>
            <person name="Martijn J."/>
            <person name="Lind A.E."/>
            <person name="van Eijk R."/>
            <person name="Schleper C."/>
            <person name="Guy L."/>
            <person name="Ettema T.J."/>
        </authorList>
    </citation>
    <scope>NUCLEOTIDE SEQUENCE</scope>
</reference>
<protein>
    <submittedName>
        <fullName evidence="2">Uncharacterized protein</fullName>
    </submittedName>
</protein>
<dbReference type="EMBL" id="LAZR01020987">
    <property type="protein sequence ID" value="KKL86884.1"/>
    <property type="molecule type" value="Genomic_DNA"/>
</dbReference>
<gene>
    <name evidence="2" type="ORF">LCGC14_1940340</name>
</gene>